<proteinExistence type="predicted"/>
<reference evidence="5 6" key="1">
    <citation type="submission" date="2024-03" db="EMBL/GenBank/DDBJ databases">
        <authorList>
            <person name="Martinez-Hernandez J."/>
        </authorList>
    </citation>
    <scope>NUCLEOTIDE SEQUENCE [LARGE SCALE GENOMIC DNA]</scope>
</reference>
<dbReference type="PROSITE" id="PS51294">
    <property type="entry name" value="HTH_MYB"/>
    <property type="match status" value="1"/>
</dbReference>
<evidence type="ECO:0000259" key="3">
    <source>
        <dbReference type="PROSITE" id="PS50090"/>
    </source>
</evidence>
<feature type="domain" description="Myb-like" evidence="3">
    <location>
        <begin position="212"/>
        <end position="259"/>
    </location>
</feature>
<evidence type="ECO:0000313" key="5">
    <source>
        <dbReference type="EMBL" id="CAL0330133.1"/>
    </source>
</evidence>
<name>A0AAV1YAN7_LUPLU</name>
<dbReference type="EMBL" id="CAXHTB010000022">
    <property type="protein sequence ID" value="CAL0330133.1"/>
    <property type="molecule type" value="Genomic_DNA"/>
</dbReference>
<keyword evidence="6" id="KW-1185">Reference proteome</keyword>
<dbReference type="PANTHER" id="PTHR45614:SF285">
    <property type="entry name" value="TRANSCRIPTION FACTOR MYB98"/>
    <property type="match status" value="1"/>
</dbReference>
<dbReference type="PANTHER" id="PTHR45614">
    <property type="entry name" value="MYB PROTEIN-RELATED"/>
    <property type="match status" value="1"/>
</dbReference>
<keyword evidence="2" id="KW-0539">Nucleus</keyword>
<evidence type="ECO:0000259" key="4">
    <source>
        <dbReference type="PROSITE" id="PS51294"/>
    </source>
</evidence>
<dbReference type="Gene3D" id="1.10.10.60">
    <property type="entry name" value="Homeodomain-like"/>
    <property type="match status" value="1"/>
</dbReference>
<dbReference type="SMART" id="SM00717">
    <property type="entry name" value="SANT"/>
    <property type="match status" value="1"/>
</dbReference>
<dbReference type="InterPro" id="IPR009057">
    <property type="entry name" value="Homeodomain-like_sf"/>
</dbReference>
<evidence type="ECO:0000256" key="1">
    <source>
        <dbReference type="ARBA" id="ARBA00004123"/>
    </source>
</evidence>
<dbReference type="SUPFAM" id="SSF46689">
    <property type="entry name" value="Homeodomain-like"/>
    <property type="match status" value="1"/>
</dbReference>
<dbReference type="GO" id="GO:0000981">
    <property type="term" value="F:DNA-binding transcription factor activity, RNA polymerase II-specific"/>
    <property type="evidence" value="ECO:0007669"/>
    <property type="project" value="TreeGrafter"/>
</dbReference>
<dbReference type="PROSITE" id="PS50090">
    <property type="entry name" value="MYB_LIKE"/>
    <property type="match status" value="1"/>
</dbReference>
<dbReference type="CDD" id="cd00167">
    <property type="entry name" value="SANT"/>
    <property type="match status" value="1"/>
</dbReference>
<gene>
    <name evidence="5" type="ORF">LLUT_LOCUS31193</name>
</gene>
<comment type="caution">
    <text evidence="5">The sequence shown here is derived from an EMBL/GenBank/DDBJ whole genome shotgun (WGS) entry which is preliminary data.</text>
</comment>
<dbReference type="AlphaFoldDB" id="A0AAV1YAN7"/>
<dbReference type="Proteomes" id="UP001497480">
    <property type="component" value="Unassembled WGS sequence"/>
</dbReference>
<evidence type="ECO:0000256" key="2">
    <source>
        <dbReference type="ARBA" id="ARBA00023242"/>
    </source>
</evidence>
<dbReference type="Pfam" id="PF00249">
    <property type="entry name" value="Myb_DNA-binding"/>
    <property type="match status" value="1"/>
</dbReference>
<comment type="subcellular location">
    <subcellularLocation>
        <location evidence="1">Nucleus</location>
    </subcellularLocation>
</comment>
<organism evidence="5 6">
    <name type="scientific">Lupinus luteus</name>
    <name type="common">European yellow lupine</name>
    <dbReference type="NCBI Taxonomy" id="3873"/>
    <lineage>
        <taxon>Eukaryota</taxon>
        <taxon>Viridiplantae</taxon>
        <taxon>Streptophyta</taxon>
        <taxon>Embryophyta</taxon>
        <taxon>Tracheophyta</taxon>
        <taxon>Spermatophyta</taxon>
        <taxon>Magnoliopsida</taxon>
        <taxon>eudicotyledons</taxon>
        <taxon>Gunneridae</taxon>
        <taxon>Pentapetalae</taxon>
        <taxon>rosids</taxon>
        <taxon>fabids</taxon>
        <taxon>Fabales</taxon>
        <taxon>Fabaceae</taxon>
        <taxon>Papilionoideae</taxon>
        <taxon>50 kb inversion clade</taxon>
        <taxon>genistoids sensu lato</taxon>
        <taxon>core genistoids</taxon>
        <taxon>Genisteae</taxon>
        <taxon>Lupinus</taxon>
    </lineage>
</organism>
<sequence length="430" mass="49319">MDLDTNHRENYASQPMHLHENYFKPSMKDELPFAAPSSQGFMQDFQHVDQFHHANASSSNQNFGVQTQNFDPFVNITCGCSQADFEGYECKPFVENNGNGNHAHVMEDFQYEGYGLNLPRRNQMDMMPSNQIYMPFNPLETKPLNFVAPDEVSSISATNYYRRFGLNRNNKTSPTTRRSCKVKKKPNIVKGQWSEHEDSLTDNNAFYYAVILQKETWTDEEDKILIQTHAEIGNKWAEIAKRLPGRTENSIKNHWNATKRRQYSKRKCRSKYPRGTILQDYIKSLNLDKNPPIDYRRRSSVNAMRLKASATKAAAVTATTTQPHSANQVSPNDRLVPNYEFNEVPDFCFNDDMFQEGCSIDSLLDDMPCAPTLDEKDFDGKMQCASNMKGKQVVNVDFETEIPQEMGGNEVKKELDLVEMMSQVNQSSNN</sequence>
<protein>
    <recommendedName>
        <fullName evidence="7">Transcription factor MYB98</fullName>
    </recommendedName>
</protein>
<dbReference type="InterPro" id="IPR017930">
    <property type="entry name" value="Myb_dom"/>
</dbReference>
<evidence type="ECO:0000313" key="6">
    <source>
        <dbReference type="Proteomes" id="UP001497480"/>
    </source>
</evidence>
<evidence type="ECO:0008006" key="7">
    <source>
        <dbReference type="Google" id="ProtNLM"/>
    </source>
</evidence>
<dbReference type="InterPro" id="IPR050560">
    <property type="entry name" value="MYB_TF"/>
</dbReference>
<dbReference type="GO" id="GO:0000978">
    <property type="term" value="F:RNA polymerase II cis-regulatory region sequence-specific DNA binding"/>
    <property type="evidence" value="ECO:0007669"/>
    <property type="project" value="TreeGrafter"/>
</dbReference>
<dbReference type="FunFam" id="1.10.10.60:FF:000381">
    <property type="entry name" value="Transcription factor MYB119"/>
    <property type="match status" value="1"/>
</dbReference>
<dbReference type="GO" id="GO:0005634">
    <property type="term" value="C:nucleus"/>
    <property type="evidence" value="ECO:0007669"/>
    <property type="project" value="UniProtKB-SubCell"/>
</dbReference>
<accession>A0AAV1YAN7</accession>
<dbReference type="InterPro" id="IPR001005">
    <property type="entry name" value="SANT/Myb"/>
</dbReference>
<feature type="domain" description="HTH myb-type" evidence="4">
    <location>
        <begin position="209"/>
        <end position="263"/>
    </location>
</feature>